<feature type="domain" description="Tc1-like transposase DDE" evidence="3">
    <location>
        <begin position="324"/>
        <end position="456"/>
    </location>
</feature>
<keyword evidence="1" id="KW-0175">Coiled coil</keyword>
<dbReference type="Gene3D" id="3.30.420.10">
    <property type="entry name" value="Ribonuclease H-like superfamily/Ribonuclease H"/>
    <property type="match status" value="1"/>
</dbReference>
<evidence type="ECO:0000256" key="1">
    <source>
        <dbReference type="SAM" id="Coils"/>
    </source>
</evidence>
<reference evidence="5" key="1">
    <citation type="submission" date="2016-11" db="UniProtKB">
        <authorList>
            <consortium name="WormBaseParasite"/>
        </authorList>
    </citation>
    <scope>IDENTIFICATION</scope>
</reference>
<sequence>MPFPSKRKVAGAEALQKGRDTLVNMKKDEEQRKWQALIEENRLLRERLEQREKLEEEQLSPSGLPRLGTGQTLCDKTKAVVCRVLQFARKYCEKNALEWTSAVTGIRKETLRNYEKEIDIKLAPNWTEEGKVIYKLPPCSSVQKTSFKERVVNSIDDDGKRLIEQAVDQIHRTGKPVTLKKLHEILSPDLLSGSLLTVKKLGILLHHMKYSHRLITNRAVLFDNDPVIEMRKNYTRIVRQLRDQGYQMFYLDETWVFQGMTHKRDWQSHYTPAEKKKKQLSSGPTAPPDHGKRAIVVHTVGRDGLVEGALKIMLGRKKDGDYHREMNAQVFEEYIKNLIPLLKAKGDKIALIMDNASYHSRCLERIPTMADRKEIIRQFLREHAEVSEEVLEGSPKRILMSLVKEHVEGREQEFRRKAVDELCKANGIKLLRLPPYHANFNPIELVWGWTKSKVREIATMGDNITRMEQLTRDVMDKIPLNHIQRFFDHVINEENEWEAYDNFNPDDLGPIFDDNDGGDHE</sequence>
<name>A0A1I7Y1E9_9BILA</name>
<evidence type="ECO:0000313" key="4">
    <source>
        <dbReference type="Proteomes" id="UP000095287"/>
    </source>
</evidence>
<feature type="region of interest" description="Disordered" evidence="2">
    <location>
        <begin position="268"/>
        <end position="291"/>
    </location>
</feature>
<dbReference type="Pfam" id="PF13358">
    <property type="entry name" value="DDE_3"/>
    <property type="match status" value="1"/>
</dbReference>
<dbReference type="WBParaSite" id="L893_g11751.t1">
    <property type="protein sequence ID" value="L893_g11751.t1"/>
    <property type="gene ID" value="L893_g11751"/>
</dbReference>
<keyword evidence="4" id="KW-1185">Reference proteome</keyword>
<dbReference type="InterPro" id="IPR038717">
    <property type="entry name" value="Tc1-like_DDE_dom"/>
</dbReference>
<protein>
    <submittedName>
        <fullName evidence="5">DDE_3 domain-containing protein</fullName>
    </submittedName>
</protein>
<evidence type="ECO:0000313" key="5">
    <source>
        <dbReference type="WBParaSite" id="L893_g11751.t1"/>
    </source>
</evidence>
<evidence type="ECO:0000256" key="2">
    <source>
        <dbReference type="SAM" id="MobiDB-lite"/>
    </source>
</evidence>
<dbReference type="InterPro" id="IPR036397">
    <property type="entry name" value="RNaseH_sf"/>
</dbReference>
<dbReference type="PANTHER" id="PTHR33939">
    <property type="entry name" value="PROTEIN CBG22215"/>
    <property type="match status" value="1"/>
</dbReference>
<accession>A0A1I7Y1E9</accession>
<proteinExistence type="predicted"/>
<organism evidence="4 5">
    <name type="scientific">Steinernema glaseri</name>
    <dbReference type="NCBI Taxonomy" id="37863"/>
    <lineage>
        <taxon>Eukaryota</taxon>
        <taxon>Metazoa</taxon>
        <taxon>Ecdysozoa</taxon>
        <taxon>Nematoda</taxon>
        <taxon>Chromadorea</taxon>
        <taxon>Rhabditida</taxon>
        <taxon>Tylenchina</taxon>
        <taxon>Panagrolaimomorpha</taxon>
        <taxon>Strongyloidoidea</taxon>
        <taxon>Steinernematidae</taxon>
        <taxon>Steinernema</taxon>
    </lineage>
</organism>
<dbReference type="GO" id="GO:0003676">
    <property type="term" value="F:nucleic acid binding"/>
    <property type="evidence" value="ECO:0007669"/>
    <property type="project" value="InterPro"/>
</dbReference>
<dbReference type="AlphaFoldDB" id="A0A1I7Y1E9"/>
<evidence type="ECO:0000259" key="3">
    <source>
        <dbReference type="Pfam" id="PF13358"/>
    </source>
</evidence>
<dbReference type="Proteomes" id="UP000095287">
    <property type="component" value="Unplaced"/>
</dbReference>
<dbReference type="PANTHER" id="PTHR33939:SF1">
    <property type="entry name" value="DUF4371 DOMAIN-CONTAINING PROTEIN"/>
    <property type="match status" value="1"/>
</dbReference>
<feature type="coiled-coil region" evidence="1">
    <location>
        <begin position="27"/>
        <end position="58"/>
    </location>
</feature>